<feature type="compositionally biased region" description="Polar residues" evidence="14">
    <location>
        <begin position="734"/>
        <end position="762"/>
    </location>
</feature>
<feature type="transmembrane region" description="Helical" evidence="15">
    <location>
        <begin position="238"/>
        <end position="256"/>
    </location>
</feature>
<accession>A0ABP0GWL6</accession>
<comment type="similarity">
    <text evidence="13">Belongs to the monovalent cation:proton antiporter 1 (CPA1) transporter (TC 2.A.36) family.</text>
</comment>
<dbReference type="Pfam" id="PF00999">
    <property type="entry name" value="Na_H_Exchanger"/>
    <property type="match status" value="1"/>
</dbReference>
<keyword evidence="16" id="KW-0732">Signal</keyword>
<feature type="domain" description="Cation/H+ exchanger transmembrane" evidence="17">
    <location>
        <begin position="126"/>
        <end position="517"/>
    </location>
</feature>
<evidence type="ECO:0000256" key="12">
    <source>
        <dbReference type="ARBA" id="ARBA00023201"/>
    </source>
</evidence>
<evidence type="ECO:0000256" key="5">
    <source>
        <dbReference type="ARBA" id="ARBA00022475"/>
    </source>
</evidence>
<name>A0ABP0GWL6_CLALP</name>
<feature type="transmembrane region" description="Helical" evidence="15">
    <location>
        <begin position="105"/>
        <end position="124"/>
    </location>
</feature>
<evidence type="ECO:0000256" key="2">
    <source>
        <dbReference type="ARBA" id="ARBA00004651"/>
    </source>
</evidence>
<feature type="compositionally biased region" description="Basic residues" evidence="14">
    <location>
        <begin position="710"/>
        <end position="733"/>
    </location>
</feature>
<evidence type="ECO:0000256" key="10">
    <source>
        <dbReference type="ARBA" id="ARBA00023065"/>
    </source>
</evidence>
<dbReference type="InterPro" id="IPR018410">
    <property type="entry name" value="Na/H_exchanger_3/5"/>
</dbReference>
<keyword evidence="11 15" id="KW-0472">Membrane</keyword>
<evidence type="ECO:0000259" key="17">
    <source>
        <dbReference type="Pfam" id="PF00999"/>
    </source>
</evidence>
<dbReference type="InterPro" id="IPR004709">
    <property type="entry name" value="NaH_exchanger"/>
</dbReference>
<feature type="chain" id="PRO_5046295378" description="Sodium/hydrogen exchanger" evidence="16">
    <location>
        <begin position="29"/>
        <end position="790"/>
    </location>
</feature>
<keyword evidence="9" id="KW-0915">Sodium</keyword>
<dbReference type="InterPro" id="IPR018422">
    <property type="entry name" value="Cation/H_exchanger_CPA1"/>
</dbReference>
<keyword evidence="7" id="KW-0967">Endosome</keyword>
<feature type="transmembrane region" description="Helical" evidence="15">
    <location>
        <begin position="131"/>
        <end position="151"/>
    </location>
</feature>
<feature type="signal peptide" evidence="16">
    <location>
        <begin position="1"/>
        <end position="28"/>
    </location>
</feature>
<keyword evidence="12 13" id="KW-0739">Sodium transport</keyword>
<feature type="transmembrane region" description="Helical" evidence="15">
    <location>
        <begin position="428"/>
        <end position="452"/>
    </location>
</feature>
<keyword evidence="3 13" id="KW-0813">Transport</keyword>
<proteinExistence type="inferred from homology"/>
<keyword evidence="5" id="KW-1003">Cell membrane</keyword>
<evidence type="ECO:0000256" key="11">
    <source>
        <dbReference type="ARBA" id="ARBA00023136"/>
    </source>
</evidence>
<evidence type="ECO:0000313" key="19">
    <source>
        <dbReference type="Proteomes" id="UP001642483"/>
    </source>
</evidence>
<evidence type="ECO:0000256" key="3">
    <source>
        <dbReference type="ARBA" id="ARBA00022448"/>
    </source>
</evidence>
<keyword evidence="10 13" id="KW-0406">Ion transport</keyword>
<organism evidence="18 19">
    <name type="scientific">Clavelina lepadiformis</name>
    <name type="common">Light-bulb sea squirt</name>
    <name type="synonym">Ascidia lepadiformis</name>
    <dbReference type="NCBI Taxonomy" id="159417"/>
    <lineage>
        <taxon>Eukaryota</taxon>
        <taxon>Metazoa</taxon>
        <taxon>Chordata</taxon>
        <taxon>Tunicata</taxon>
        <taxon>Ascidiacea</taxon>
        <taxon>Aplousobranchia</taxon>
        <taxon>Clavelinidae</taxon>
        <taxon>Clavelina</taxon>
    </lineage>
</organism>
<feature type="transmembrane region" description="Helical" evidence="15">
    <location>
        <begin position="166"/>
        <end position="183"/>
    </location>
</feature>
<dbReference type="Gene3D" id="6.10.140.1330">
    <property type="match status" value="1"/>
</dbReference>
<feature type="transmembrane region" description="Helical" evidence="15">
    <location>
        <begin position="360"/>
        <end position="379"/>
    </location>
</feature>
<dbReference type="Proteomes" id="UP001642483">
    <property type="component" value="Unassembled WGS sequence"/>
</dbReference>
<evidence type="ECO:0000256" key="16">
    <source>
        <dbReference type="SAM" id="SignalP"/>
    </source>
</evidence>
<dbReference type="InterPro" id="IPR006153">
    <property type="entry name" value="Cation/H_exchanger_TM"/>
</dbReference>
<feature type="region of interest" description="Disordered" evidence="14">
    <location>
        <begin position="674"/>
        <end position="790"/>
    </location>
</feature>
<dbReference type="PANTHER" id="PTHR10110:SF98">
    <property type="entry name" value="SODIUM_HYDROGEN EXCHANGER"/>
    <property type="match status" value="1"/>
</dbReference>
<keyword evidence="4 13" id="KW-0050">Antiport</keyword>
<evidence type="ECO:0000313" key="18">
    <source>
        <dbReference type="EMBL" id="CAK8696125.1"/>
    </source>
</evidence>
<sequence length="790" mass="88786">MKIKKNFYPASLLAISVLLLILILKTESASNSDGILERHINRKLFSTDSDAAYSDSEDSSAEVNSMMHDAHEPVQSHSECSNTSHGGSNRFPVATVNWQRVSNPYIIALWIIGAGMVKILFHLLHKVVSRVPESCVLICFGLIVGGIAYSINKNHRINELLFNPDTFFLFILPPIVMEAGYFMPKEPFLENLGTILTYAIIGTIFNALAIGGSLYGVYQAGWMPGLDEFGKLDILHCLLFGSIISAVDPVAVISVFEEIHVNTILYICVFGESLLNDGVAVVLFKVFEEYIKIGVCNIIAIDIAAAIASFFVVAFGGLFIGLIFGYVGSFITKFTVHNRIVEPTFVFILCYLSYLTAEIFHLSGIIAIVFAAFTMSSYVEHNISSKSHTTVKYGMKMLANIAETIIFMLLGISAVSDFWQYWNTGFVLWTLFFITIYRAIGVVVLTFMVNYVRLDKINKVDQFVMAYGGLRGGIAFSLVSLTSADHVPTIKTMICACIVAILFTSFVQGSTIRPIVELLKVKTADKHKISMFEDINLRLIDHLMAGIEDVTGHHGHHYWMAKLHELNTKYLAKIFTRDPYKSRNEELLETFHRINKRDAEEIVQEIEKGNSYGELAANGTFANLLMPLEMRKSYSQASFSNMIRQRGPSEACIDMHAFEAHGTDRNDATIHHLLEENMYKPRSRETTRYRRGNIDDDSERKKQETEIFLRHKLTLRRRPKHYKHKHNKHKSRTSSKTPSPLTAGSKNVLKPNNTAPSFSQPQMKDENKSTKPSSNEPDEGITFSVPTKKS</sequence>
<reference evidence="18 19" key="1">
    <citation type="submission" date="2024-02" db="EMBL/GenBank/DDBJ databases">
        <authorList>
            <person name="Daric V."/>
            <person name="Darras S."/>
        </authorList>
    </citation>
    <scope>NUCLEOTIDE SEQUENCE [LARGE SCALE GENOMIC DNA]</scope>
</reference>
<evidence type="ECO:0000256" key="14">
    <source>
        <dbReference type="SAM" id="MobiDB-lite"/>
    </source>
</evidence>
<evidence type="ECO:0000256" key="7">
    <source>
        <dbReference type="ARBA" id="ARBA00022753"/>
    </source>
</evidence>
<feature type="transmembrane region" description="Helical" evidence="15">
    <location>
        <begin position="195"/>
        <end position="218"/>
    </location>
</feature>
<evidence type="ECO:0000256" key="1">
    <source>
        <dbReference type="ARBA" id="ARBA00004195"/>
    </source>
</evidence>
<dbReference type="PRINTS" id="PR01084">
    <property type="entry name" value="NAHEXCHNGR"/>
</dbReference>
<feature type="compositionally biased region" description="Basic and acidic residues" evidence="14">
    <location>
        <begin position="674"/>
        <end position="709"/>
    </location>
</feature>
<evidence type="ECO:0000256" key="4">
    <source>
        <dbReference type="ARBA" id="ARBA00022449"/>
    </source>
</evidence>
<evidence type="ECO:0000256" key="15">
    <source>
        <dbReference type="SAM" id="Phobius"/>
    </source>
</evidence>
<comment type="subcellular location">
    <subcellularLocation>
        <location evidence="2">Cell membrane</location>
        <topology evidence="2">Multi-pass membrane protein</topology>
    </subcellularLocation>
    <subcellularLocation>
        <location evidence="1">Recycling endosome membrane</location>
        <topology evidence="1">Multi-pass membrane protein</topology>
    </subcellularLocation>
</comment>
<dbReference type="PRINTS" id="PR01087">
    <property type="entry name" value="NAHEXCHNGR3"/>
</dbReference>
<feature type="transmembrane region" description="Helical" evidence="15">
    <location>
        <begin position="299"/>
        <end position="324"/>
    </location>
</feature>
<dbReference type="EMBL" id="CAWYQH010000152">
    <property type="protein sequence ID" value="CAK8696125.1"/>
    <property type="molecule type" value="Genomic_DNA"/>
</dbReference>
<feature type="transmembrane region" description="Helical" evidence="15">
    <location>
        <begin position="490"/>
        <end position="512"/>
    </location>
</feature>
<feature type="transmembrane region" description="Helical" evidence="15">
    <location>
        <begin position="263"/>
        <end position="287"/>
    </location>
</feature>
<feature type="transmembrane region" description="Helical" evidence="15">
    <location>
        <begin position="400"/>
        <end position="422"/>
    </location>
</feature>
<keyword evidence="8 15" id="KW-1133">Transmembrane helix</keyword>
<keyword evidence="6 13" id="KW-0812">Transmembrane</keyword>
<keyword evidence="19" id="KW-1185">Reference proteome</keyword>
<evidence type="ECO:0000256" key="13">
    <source>
        <dbReference type="RuleBase" id="RU003722"/>
    </source>
</evidence>
<evidence type="ECO:0000256" key="6">
    <source>
        <dbReference type="ARBA" id="ARBA00022692"/>
    </source>
</evidence>
<dbReference type="PANTHER" id="PTHR10110">
    <property type="entry name" value="SODIUM/HYDROGEN EXCHANGER"/>
    <property type="match status" value="1"/>
</dbReference>
<gene>
    <name evidence="18" type="ORF">CVLEPA_LOCUS29309</name>
</gene>
<feature type="transmembrane region" description="Helical" evidence="15">
    <location>
        <begin position="464"/>
        <end position="484"/>
    </location>
</feature>
<evidence type="ECO:0000256" key="9">
    <source>
        <dbReference type="ARBA" id="ARBA00023053"/>
    </source>
</evidence>
<comment type="caution">
    <text evidence="18">The sequence shown here is derived from an EMBL/GenBank/DDBJ whole genome shotgun (WGS) entry which is preliminary data.</text>
</comment>
<protein>
    <recommendedName>
        <fullName evidence="13">Sodium/hydrogen exchanger</fullName>
    </recommendedName>
</protein>
<dbReference type="NCBIfam" id="TIGR00840">
    <property type="entry name" value="b_cpa1"/>
    <property type="match status" value="1"/>
</dbReference>
<evidence type="ECO:0000256" key="8">
    <source>
        <dbReference type="ARBA" id="ARBA00022989"/>
    </source>
</evidence>